<dbReference type="AlphaFoldDB" id="A0AAV4EIB2"/>
<dbReference type="Proteomes" id="UP000762676">
    <property type="component" value="Unassembled WGS sequence"/>
</dbReference>
<protein>
    <submittedName>
        <fullName evidence="1">Uncharacterized protein</fullName>
    </submittedName>
</protein>
<accession>A0AAV4EIB2</accession>
<evidence type="ECO:0000313" key="1">
    <source>
        <dbReference type="EMBL" id="GFR60228.1"/>
    </source>
</evidence>
<comment type="caution">
    <text evidence="1">The sequence shown here is derived from an EMBL/GenBank/DDBJ whole genome shotgun (WGS) entry which is preliminary data.</text>
</comment>
<dbReference type="EMBL" id="BMAT01003668">
    <property type="protein sequence ID" value="GFR60228.1"/>
    <property type="molecule type" value="Genomic_DNA"/>
</dbReference>
<reference evidence="1 2" key="1">
    <citation type="journal article" date="2021" name="Elife">
        <title>Chloroplast acquisition without the gene transfer in kleptoplastic sea slugs, Plakobranchus ocellatus.</title>
        <authorList>
            <person name="Maeda T."/>
            <person name="Takahashi S."/>
            <person name="Yoshida T."/>
            <person name="Shimamura S."/>
            <person name="Takaki Y."/>
            <person name="Nagai Y."/>
            <person name="Toyoda A."/>
            <person name="Suzuki Y."/>
            <person name="Arimoto A."/>
            <person name="Ishii H."/>
            <person name="Satoh N."/>
            <person name="Nishiyama T."/>
            <person name="Hasebe M."/>
            <person name="Maruyama T."/>
            <person name="Minagawa J."/>
            <person name="Obokata J."/>
            <person name="Shigenobu S."/>
        </authorList>
    </citation>
    <scope>NUCLEOTIDE SEQUENCE [LARGE SCALE GENOMIC DNA]</scope>
</reference>
<keyword evidence="2" id="KW-1185">Reference proteome</keyword>
<gene>
    <name evidence="1" type="ORF">ElyMa_001816800</name>
</gene>
<sequence length="107" mass="11929">MRRHFIFLSLSPSITSLEPLGLLHRKTLFSKEPEDIGKRAFSFIGPKLWNDLSLTTKENASPNRFKTNVKAHIFRTVSHLSHLSASPDAVLAAAIDDLTFCCHPALS</sequence>
<proteinExistence type="predicted"/>
<organism evidence="1 2">
    <name type="scientific">Elysia marginata</name>
    <dbReference type="NCBI Taxonomy" id="1093978"/>
    <lineage>
        <taxon>Eukaryota</taxon>
        <taxon>Metazoa</taxon>
        <taxon>Spiralia</taxon>
        <taxon>Lophotrochozoa</taxon>
        <taxon>Mollusca</taxon>
        <taxon>Gastropoda</taxon>
        <taxon>Heterobranchia</taxon>
        <taxon>Euthyneura</taxon>
        <taxon>Panpulmonata</taxon>
        <taxon>Sacoglossa</taxon>
        <taxon>Placobranchoidea</taxon>
        <taxon>Plakobranchidae</taxon>
        <taxon>Elysia</taxon>
    </lineage>
</organism>
<name>A0AAV4EIB2_9GAST</name>
<evidence type="ECO:0000313" key="2">
    <source>
        <dbReference type="Proteomes" id="UP000762676"/>
    </source>
</evidence>